<dbReference type="Proteomes" id="UP000322144">
    <property type="component" value="Segment"/>
</dbReference>
<evidence type="ECO:0000313" key="2">
    <source>
        <dbReference type="Proteomes" id="UP000322144"/>
    </source>
</evidence>
<sequence>MSLAGAILISTTIVSGIYAGGSSETTTKMESIDSCWKAVGAIQDTTAANGTKVKVVRTQAGVVLEYEFDNKNIRREMSCVSM</sequence>
<evidence type="ECO:0000313" key="1">
    <source>
        <dbReference type="EMBL" id="QEM41997.1"/>
    </source>
</evidence>
<protein>
    <submittedName>
        <fullName evidence="1">Uncharacterized protein</fullName>
    </submittedName>
</protein>
<organism evidence="1 2">
    <name type="scientific">Pseudomonas phage vB_PaeM_PS119XW</name>
    <dbReference type="NCBI Taxonomy" id="2601632"/>
    <lineage>
        <taxon>Viruses</taxon>
        <taxon>Duplodnaviria</taxon>
        <taxon>Heunggongvirae</taxon>
        <taxon>Uroviricota</taxon>
        <taxon>Caudoviricetes</taxon>
        <taxon>Chimalliviridae</taxon>
        <taxon>Pawinskivirus</taxon>
        <taxon>Pawinskivirus PS119XW</taxon>
    </lineage>
</organism>
<dbReference type="GeneID" id="77937018"/>
<reference evidence="1 2" key="1">
    <citation type="submission" date="2019-06" db="EMBL/GenBank/DDBJ databases">
        <title>A distant relative of Phikzvirus genus phages from a therapeutic phage collection.</title>
        <authorList>
            <person name="Hejnowicz M.S."/>
            <person name="Dabrowski K."/>
            <person name="Gawor J."/>
            <person name="Weber-Dabrowska B."/>
            <person name="Gromadka R."/>
            <person name="Lobocka M.B."/>
        </authorList>
    </citation>
    <scope>NUCLEOTIDE SEQUENCE [LARGE SCALE GENOMIC DNA]</scope>
</reference>
<keyword evidence="2" id="KW-1185">Reference proteome</keyword>
<dbReference type="EMBL" id="MN103543">
    <property type="protein sequence ID" value="QEM41997.1"/>
    <property type="molecule type" value="Genomic_DNA"/>
</dbReference>
<dbReference type="KEGG" id="vg:77937018"/>
<proteinExistence type="predicted"/>
<dbReference type="RefSeq" id="YP_010661008.1">
    <property type="nucleotide sequence ID" value="NC_070882.1"/>
</dbReference>
<accession>A0A5C1K7A7</accession>
<name>A0A5C1K7A7_9CAUD</name>